<proteinExistence type="predicted"/>
<name>A0ABT2GKV3_9MICO</name>
<reference evidence="1" key="1">
    <citation type="submission" date="2022-08" db="EMBL/GenBank/DDBJ databases">
        <authorList>
            <person name="Deng Y."/>
            <person name="Han X.-F."/>
            <person name="Zhang Y.-Q."/>
        </authorList>
    </citation>
    <scope>NUCLEOTIDE SEQUENCE</scope>
    <source>
        <strain evidence="1">CPCC 205763</strain>
    </source>
</reference>
<accession>A0ABT2GKV3</accession>
<sequence>MRSQGSTARIDGAFVLDKPVVVPHSVSVLELGPSAQLKARGNTSALVREGRISFREALAYPVNTERLWFPVSDPKLYIEGEYIMISGRDVIPGSVDKYGYMRQIVQISGSRIRIDSGIPRSITSGPRIAAIDLAPSLHIRGRGQIFNLDPENGQSELIRFFATSEPRVSGVTVSNNGTTGISVIHCLGGRIACTITDLLDDGVTHFGYGVNVAGVTRGLVVKGVMKRVRHAVTTNPGPNLPDVGTAGEPEDCWFEPIAIDCSNKSIDTHRAGWNTTIVPRVSGGAGGVQVRADNTKVIGGSIRGSSGPGVAVSAVVIVPAKVVGVTISELKPPGTALLALGPMIARNVKIRDCFGHNIVLNSDSIVYGGSIRGGSPVGIEFTGSNNFVMDVDFGASVTTTSLQADGLNGNVVIERYAT</sequence>
<keyword evidence="2" id="KW-1185">Reference proteome</keyword>
<comment type="caution">
    <text evidence="1">The sequence shown here is derived from an EMBL/GenBank/DDBJ whole genome shotgun (WGS) entry which is preliminary data.</text>
</comment>
<evidence type="ECO:0000313" key="2">
    <source>
        <dbReference type="Proteomes" id="UP001165584"/>
    </source>
</evidence>
<gene>
    <name evidence="1" type="ORF">N1027_01300</name>
</gene>
<dbReference type="RefSeq" id="WP_259504264.1">
    <property type="nucleotide sequence ID" value="NZ_JANLCM010000001.1"/>
</dbReference>
<dbReference type="SUPFAM" id="SSF51126">
    <property type="entry name" value="Pectin lyase-like"/>
    <property type="match status" value="1"/>
</dbReference>
<dbReference type="Proteomes" id="UP001165584">
    <property type="component" value="Unassembled WGS sequence"/>
</dbReference>
<dbReference type="InterPro" id="IPR011050">
    <property type="entry name" value="Pectin_lyase_fold/virulence"/>
</dbReference>
<organism evidence="1 2">
    <name type="scientific">Herbiconiux aconitum</name>
    <dbReference type="NCBI Taxonomy" id="2970913"/>
    <lineage>
        <taxon>Bacteria</taxon>
        <taxon>Bacillati</taxon>
        <taxon>Actinomycetota</taxon>
        <taxon>Actinomycetes</taxon>
        <taxon>Micrococcales</taxon>
        <taxon>Microbacteriaceae</taxon>
        <taxon>Herbiconiux</taxon>
    </lineage>
</organism>
<protein>
    <submittedName>
        <fullName evidence="1">Uncharacterized protein</fullName>
    </submittedName>
</protein>
<dbReference type="EMBL" id="JANLCM010000001">
    <property type="protein sequence ID" value="MCS5716766.1"/>
    <property type="molecule type" value="Genomic_DNA"/>
</dbReference>
<evidence type="ECO:0000313" key="1">
    <source>
        <dbReference type="EMBL" id="MCS5716766.1"/>
    </source>
</evidence>